<dbReference type="EMBL" id="KL584704">
    <property type="protein sequence ID" value="KEQ76110.1"/>
    <property type="molecule type" value="Genomic_DNA"/>
</dbReference>
<dbReference type="SUPFAM" id="SSF90123">
    <property type="entry name" value="ABC transporter transmembrane region"/>
    <property type="match status" value="2"/>
</dbReference>
<feature type="transmembrane region" description="Helical" evidence="8">
    <location>
        <begin position="774"/>
        <end position="793"/>
    </location>
</feature>
<feature type="transmembrane region" description="Helical" evidence="8">
    <location>
        <begin position="842"/>
        <end position="861"/>
    </location>
</feature>
<evidence type="ECO:0000256" key="2">
    <source>
        <dbReference type="ARBA" id="ARBA00022448"/>
    </source>
</evidence>
<dbReference type="GO" id="GO:0016020">
    <property type="term" value="C:membrane"/>
    <property type="evidence" value="ECO:0007669"/>
    <property type="project" value="UniProtKB-SubCell"/>
</dbReference>
<evidence type="ECO:0000259" key="10">
    <source>
        <dbReference type="PROSITE" id="PS50929"/>
    </source>
</evidence>
<evidence type="ECO:0000313" key="11">
    <source>
        <dbReference type="EMBL" id="KEQ76110.1"/>
    </source>
</evidence>
<dbReference type="PROSITE" id="PS00211">
    <property type="entry name" value="ABC_TRANSPORTER_1"/>
    <property type="match status" value="1"/>
</dbReference>
<feature type="domain" description="ABC transporter" evidence="9">
    <location>
        <begin position="1020"/>
        <end position="1261"/>
    </location>
</feature>
<dbReference type="GO" id="GO:0005524">
    <property type="term" value="F:ATP binding"/>
    <property type="evidence" value="ECO:0007669"/>
    <property type="project" value="UniProtKB-KW"/>
</dbReference>
<evidence type="ECO:0000313" key="12">
    <source>
        <dbReference type="Proteomes" id="UP000027730"/>
    </source>
</evidence>
<feature type="domain" description="ABC transporter" evidence="9">
    <location>
        <begin position="425"/>
        <end position="654"/>
    </location>
</feature>
<feature type="transmembrane region" description="Helical" evidence="8">
    <location>
        <begin position="707"/>
        <end position="728"/>
    </location>
</feature>
<evidence type="ECO:0000256" key="1">
    <source>
        <dbReference type="ARBA" id="ARBA00004141"/>
    </source>
</evidence>
<dbReference type="SUPFAM" id="SSF52540">
    <property type="entry name" value="P-loop containing nucleoside triphosphate hydrolases"/>
    <property type="match status" value="2"/>
</dbReference>
<dbReference type="SMART" id="SM00382">
    <property type="entry name" value="AAA"/>
    <property type="match status" value="2"/>
</dbReference>
<evidence type="ECO:0000256" key="7">
    <source>
        <dbReference type="ARBA" id="ARBA00023136"/>
    </source>
</evidence>
<evidence type="ECO:0000259" key="9">
    <source>
        <dbReference type="PROSITE" id="PS50893"/>
    </source>
</evidence>
<keyword evidence="2" id="KW-0813">Transport</keyword>
<dbReference type="InterPro" id="IPR027417">
    <property type="entry name" value="P-loop_NTPase"/>
</dbReference>
<keyword evidence="12" id="KW-1185">Reference proteome</keyword>
<reference evidence="11 12" key="1">
    <citation type="journal article" date="2014" name="BMC Genomics">
        <title>Genome sequencing of four Aureobasidium pullulans varieties: biotechnological potential, stress tolerance, and description of new species.</title>
        <authorList>
            <person name="Gostin Ar C."/>
            <person name="Ohm R.A."/>
            <person name="Kogej T."/>
            <person name="Sonjak S."/>
            <person name="Turk M."/>
            <person name="Zajc J."/>
            <person name="Zalar P."/>
            <person name="Grube M."/>
            <person name="Sun H."/>
            <person name="Han J."/>
            <person name="Sharma A."/>
            <person name="Chiniquy J."/>
            <person name="Ngan C.Y."/>
            <person name="Lipzen A."/>
            <person name="Barry K."/>
            <person name="Grigoriev I.V."/>
            <person name="Gunde-Cimerman N."/>
        </authorList>
    </citation>
    <scope>NUCLEOTIDE SEQUENCE [LARGE SCALE GENOMIC DNA]</scope>
    <source>
        <strain evidence="11 12">CBS 147.97</strain>
    </source>
</reference>
<keyword evidence="6 8" id="KW-1133">Transmembrane helix</keyword>
<dbReference type="PROSITE" id="PS50929">
    <property type="entry name" value="ABC_TM1F"/>
    <property type="match status" value="2"/>
</dbReference>
<keyword evidence="7 8" id="KW-0472">Membrane</keyword>
<dbReference type="HOGENOM" id="CLU_000604_27_5_1"/>
<dbReference type="InterPro" id="IPR025662">
    <property type="entry name" value="Sigma_54_int_dom_ATP-bd_1"/>
</dbReference>
<name>A0A074WSI7_9PEZI</name>
<dbReference type="PANTHER" id="PTHR24223">
    <property type="entry name" value="ATP-BINDING CASSETTE SUB-FAMILY C"/>
    <property type="match status" value="1"/>
</dbReference>
<proteinExistence type="predicted"/>
<evidence type="ECO:0000256" key="5">
    <source>
        <dbReference type="ARBA" id="ARBA00022840"/>
    </source>
</evidence>
<evidence type="ECO:0000256" key="4">
    <source>
        <dbReference type="ARBA" id="ARBA00022741"/>
    </source>
</evidence>
<dbReference type="InterPro" id="IPR050173">
    <property type="entry name" value="ABC_transporter_C-like"/>
</dbReference>
<dbReference type="Gene3D" id="1.20.1560.10">
    <property type="entry name" value="ABC transporter type 1, transmembrane domain"/>
    <property type="match status" value="2"/>
</dbReference>
<dbReference type="RefSeq" id="XP_013430197.1">
    <property type="nucleotide sequence ID" value="XM_013574743.1"/>
</dbReference>
<dbReference type="AlphaFoldDB" id="A0A074WSI7"/>
<dbReference type="OrthoDB" id="6500128at2759"/>
<dbReference type="InterPro" id="IPR011527">
    <property type="entry name" value="ABC1_TM_dom"/>
</dbReference>
<dbReference type="InterPro" id="IPR044726">
    <property type="entry name" value="ABCC_6TM_D2"/>
</dbReference>
<dbReference type="PROSITE" id="PS50893">
    <property type="entry name" value="ABC_TRANSPORTER_2"/>
    <property type="match status" value="2"/>
</dbReference>
<dbReference type="Pfam" id="PF00005">
    <property type="entry name" value="ABC_tran"/>
    <property type="match status" value="2"/>
</dbReference>
<keyword evidence="3 8" id="KW-0812">Transmembrane</keyword>
<organism evidence="11 12">
    <name type="scientific">Aureobasidium namibiae CBS 147.97</name>
    <dbReference type="NCBI Taxonomy" id="1043004"/>
    <lineage>
        <taxon>Eukaryota</taxon>
        <taxon>Fungi</taxon>
        <taxon>Dikarya</taxon>
        <taxon>Ascomycota</taxon>
        <taxon>Pezizomycotina</taxon>
        <taxon>Dothideomycetes</taxon>
        <taxon>Dothideomycetidae</taxon>
        <taxon>Dothideales</taxon>
        <taxon>Saccotheciaceae</taxon>
        <taxon>Aureobasidium</taxon>
    </lineage>
</organism>
<dbReference type="PANTHER" id="PTHR24223:SF345">
    <property type="entry name" value="ABC MULTIDRUG TRANSPORTER (EUROFUNG)"/>
    <property type="match status" value="1"/>
</dbReference>
<gene>
    <name evidence="11" type="ORF">M436DRAFT_40539</name>
</gene>
<dbReference type="FunFam" id="1.20.1560.10:FF:000066">
    <property type="entry name" value="ABC multidrug transporter (Eurofung)"/>
    <property type="match status" value="1"/>
</dbReference>
<dbReference type="InterPro" id="IPR036640">
    <property type="entry name" value="ABC1_TM_sf"/>
</dbReference>
<dbReference type="GO" id="GO:0016887">
    <property type="term" value="F:ATP hydrolysis activity"/>
    <property type="evidence" value="ECO:0007669"/>
    <property type="project" value="InterPro"/>
</dbReference>
<feature type="domain" description="ABC transmembrane type-1" evidence="10">
    <location>
        <begin position="707"/>
        <end position="990"/>
    </location>
</feature>
<keyword evidence="5" id="KW-0067">ATP-binding</keyword>
<evidence type="ECO:0000256" key="6">
    <source>
        <dbReference type="ARBA" id="ARBA00022989"/>
    </source>
</evidence>
<dbReference type="Gene3D" id="3.40.50.300">
    <property type="entry name" value="P-loop containing nucleotide triphosphate hydrolases"/>
    <property type="match status" value="2"/>
</dbReference>
<dbReference type="Proteomes" id="UP000027730">
    <property type="component" value="Unassembled WGS sequence"/>
</dbReference>
<protein>
    <submittedName>
        <fullName evidence="11">ABC transporter-like protein</fullName>
    </submittedName>
</protein>
<dbReference type="CDD" id="cd18580">
    <property type="entry name" value="ABC_6TM_ABCC_D2"/>
    <property type="match status" value="1"/>
</dbReference>
<dbReference type="PROSITE" id="PS00675">
    <property type="entry name" value="SIGMA54_INTERACT_1"/>
    <property type="match status" value="1"/>
</dbReference>
<evidence type="ECO:0000256" key="8">
    <source>
        <dbReference type="SAM" id="Phobius"/>
    </source>
</evidence>
<dbReference type="InterPro" id="IPR003439">
    <property type="entry name" value="ABC_transporter-like_ATP-bd"/>
</dbReference>
<feature type="transmembrane region" description="Helical" evidence="8">
    <location>
        <begin position="740"/>
        <end position="762"/>
    </location>
</feature>
<evidence type="ECO:0000256" key="3">
    <source>
        <dbReference type="ARBA" id="ARBA00022692"/>
    </source>
</evidence>
<dbReference type="STRING" id="1043004.A0A074WSI7"/>
<dbReference type="Pfam" id="PF00664">
    <property type="entry name" value="ABC_membrane"/>
    <property type="match status" value="2"/>
</dbReference>
<sequence length="1263" mass="139618">MGIQVLRTIIEAGNLIVESQNKGAFLLESYLDIAPEETAGSWSKASFAWLALMLFTGKDILSSLETLPQNPRRFDPSNLRRKILLVWDQRAKPESRFTLPLILVHCLMPDFATVAITRFMLIVFRYAQPLLISKILQLLAANALCGQSYELSSTIVIISTVVYIGQALNRLEIMTKAALVELIYENTLNAPSTTHKDYSAVTLMSTDVDALEDFSEMFHESWAQVLEVIVGMILLAQQIGWFCIVPLPMIYGCSHMTRYVARNLRPKQLIWNKATQDRINRIVSVVSKVKIIKMLGLTNAVKSQVSNLRQAEIGASKDMRWVSVLANASANALGLFTPPVTIVLFAAVGSTKLDAETAYTTLAVLTMVTHPANMIMTIVPRAISSLASSQRIQDFISKPHFQDIRLHQECLVGATSVDANSQVAVEFKDVELTLAGSTKPTLANVNLRIDRGSVVICTGSTGVGKSILGLAVAGEVVPHKGSISTISKRTGLCTQSPWLPGQSISETIQGSSRISALHDDAWYQQVLDACCIDNDILLNPAARDAGIGHARLSGGQRQRVALARAVYQRHDVLILDDPFSALDQRTQERVTGNLLGPDGLLKKSHTTVFLITNATRAFSFADKILLLKDSRIQFDDDYNSFHAYSGTLAETFENDDKAEPDDQKNAQLDSIEKSKLAAKDDQSYIDSRSGDMSAYRYYLRSVGVTNMLALLTCTALFSFFSIFPQYWIKWWTEAGTGKDVFYVLGYLLSATIAWAATSGTLWVNFIKLAPRSGAVLHSNLLSTILGAPLSYFNHDIGSIVNKFSQDIKLIDRDLPSALAALCTQIFKILMQCSLLLANQRLLVFTLPIYCLLIYAVQKVYLRTSRQLRYLELESKSAVYSSFLETVEGLVTIRVFGWQQAYLERNTRSLDLSQRACYLFLSLQRWLNVTLDLAVAFIAIIVISLAVFCSTEDASADVGIALNMVLVTNTTLLRLIGSWTTLEVSVGAAARLKELEDRVPNEEDCAVETIVPRDWPPAGSLTLKGVRVSYGTRTVLENVDLDVQAGKKVFICGETGSGKSTLIMALLRLCQVQRGSIQVDGVEISQASPSIIRERCFIAVPQDAFNQPDQSLRDNLDTLDHHSAQEIKQALQKLHLWSHFQGANSGLENDEEDSRVLALPLSFFSPLSMGQTQLLSLACAMLKVRYHVRKGRKPIILLDEPAANLDEDYESLSSTIIEEEFTEKGHTVLMITHSSRDLKERVRAGKDVVIRTRNGTMSVVAAGE</sequence>
<feature type="transmembrane region" description="Helical" evidence="8">
    <location>
        <begin position="928"/>
        <end position="947"/>
    </location>
</feature>
<keyword evidence="4" id="KW-0547">Nucleotide-binding</keyword>
<dbReference type="InterPro" id="IPR017871">
    <property type="entry name" value="ABC_transporter-like_CS"/>
</dbReference>
<dbReference type="InterPro" id="IPR003593">
    <property type="entry name" value="AAA+_ATPase"/>
</dbReference>
<dbReference type="GO" id="GO:0140359">
    <property type="term" value="F:ABC-type transporter activity"/>
    <property type="evidence" value="ECO:0007669"/>
    <property type="project" value="InterPro"/>
</dbReference>
<dbReference type="GeneID" id="25409392"/>
<comment type="subcellular location">
    <subcellularLocation>
        <location evidence="1">Membrane</location>
        <topology evidence="1">Multi-pass membrane protein</topology>
    </subcellularLocation>
</comment>
<accession>A0A074WSI7</accession>
<feature type="domain" description="ABC transmembrane type-1" evidence="10">
    <location>
        <begin position="112"/>
        <end position="384"/>
    </location>
</feature>